<evidence type="ECO:0000256" key="3">
    <source>
        <dbReference type="SAM" id="SignalP"/>
    </source>
</evidence>
<keyword evidence="3" id="KW-0732">Signal</keyword>
<keyword evidence="5" id="KW-1185">Reference proteome</keyword>
<dbReference type="InterPro" id="IPR008928">
    <property type="entry name" value="6-hairpin_glycosidase_sf"/>
</dbReference>
<gene>
    <name evidence="4" type="ORF">VKT23_004966</name>
</gene>
<dbReference type="Gene3D" id="1.50.10.20">
    <property type="match status" value="1"/>
</dbReference>
<dbReference type="Pfam" id="PF03663">
    <property type="entry name" value="Glyco_hydro_76"/>
    <property type="match status" value="1"/>
</dbReference>
<protein>
    <recommendedName>
        <fullName evidence="6">Glycoside hydrolase family 76 protein</fullName>
    </recommendedName>
</protein>
<keyword evidence="2" id="KW-0812">Transmembrane</keyword>
<sequence>MLHSVALLPFVLSGILAQSLSPPPTWQNTTVNQTYNEQVNIADEALSETVSNYNPDIGNFNNDRTDTGFTPGVFLYEMARFDQLTGQNKYKGDVDIDFTAIQQKNLTLSFKTIYGYAAIYAHQAYQNDSYLQFAEDCWLVGFRFTVSQAQPAILKNSTYQSQCSGSTMDGGSFRTNSTSDSYINVASTGLSSLLAEATSNETYLNAAKQSADFIHSHLTNANGLIMDGIFADTCDQGSEQQGAKLSSANSGVTIEGLAILNSMTQNTTMQQWMENVVSKTLQYSWNDDNGILNDNSHFNIIAGLVTAFERTNSSDLQGLISKYLAVQYNAVLFNAAINGTNSYGDGWTKPQLKSSSSGQISALSILVNAMALDQEKSPPSPSNTSETSPSQSSSADNVKKTNVGAIVGGVIGSLGLIALTLLFLLCFRSWRRHHSRSLRHPSAIFIPPPTFSNSTQHTDQNDLESSNDTSSPVTTSQNPSSYFSVSEKRSRRTGLPNLPNGETPRTPEPQANVDQHNAPSEMEARRVPTDELVRILAQRLQQAETQHGDSPPAYNAN</sequence>
<keyword evidence="2" id="KW-0472">Membrane</keyword>
<evidence type="ECO:0000313" key="4">
    <source>
        <dbReference type="EMBL" id="KAK7466238.1"/>
    </source>
</evidence>
<feature type="transmembrane region" description="Helical" evidence="2">
    <location>
        <begin position="403"/>
        <end position="427"/>
    </location>
</feature>
<feature type="region of interest" description="Disordered" evidence="1">
    <location>
        <begin position="374"/>
        <end position="398"/>
    </location>
</feature>
<dbReference type="EMBL" id="JBANRG010000005">
    <property type="protein sequence ID" value="KAK7466238.1"/>
    <property type="molecule type" value="Genomic_DNA"/>
</dbReference>
<dbReference type="Proteomes" id="UP001498398">
    <property type="component" value="Unassembled WGS sequence"/>
</dbReference>
<evidence type="ECO:0008006" key="6">
    <source>
        <dbReference type="Google" id="ProtNLM"/>
    </source>
</evidence>
<reference evidence="4 5" key="1">
    <citation type="submission" date="2024-01" db="EMBL/GenBank/DDBJ databases">
        <title>A draft genome for the cacao thread blight pathogen Marasmiellus scandens.</title>
        <authorList>
            <person name="Baruah I.K."/>
            <person name="Leung J."/>
            <person name="Bukari Y."/>
            <person name="Amoako-Attah I."/>
            <person name="Meinhardt L.W."/>
            <person name="Bailey B.A."/>
            <person name="Cohen S.P."/>
        </authorList>
    </citation>
    <scope>NUCLEOTIDE SEQUENCE [LARGE SCALE GENOMIC DNA]</scope>
    <source>
        <strain evidence="4 5">GH-19</strain>
    </source>
</reference>
<keyword evidence="2" id="KW-1133">Transmembrane helix</keyword>
<accession>A0ABR1JRR4</accession>
<dbReference type="InterPro" id="IPR005198">
    <property type="entry name" value="Glyco_hydro_76"/>
</dbReference>
<feature type="compositionally biased region" description="Low complexity" evidence="1">
    <location>
        <begin position="382"/>
        <end position="394"/>
    </location>
</feature>
<proteinExistence type="predicted"/>
<evidence type="ECO:0000256" key="1">
    <source>
        <dbReference type="SAM" id="MobiDB-lite"/>
    </source>
</evidence>
<feature type="region of interest" description="Disordered" evidence="1">
    <location>
        <begin position="538"/>
        <end position="557"/>
    </location>
</feature>
<dbReference type="SUPFAM" id="SSF48208">
    <property type="entry name" value="Six-hairpin glycosidases"/>
    <property type="match status" value="1"/>
</dbReference>
<organism evidence="4 5">
    <name type="scientific">Marasmiellus scandens</name>
    <dbReference type="NCBI Taxonomy" id="2682957"/>
    <lineage>
        <taxon>Eukaryota</taxon>
        <taxon>Fungi</taxon>
        <taxon>Dikarya</taxon>
        <taxon>Basidiomycota</taxon>
        <taxon>Agaricomycotina</taxon>
        <taxon>Agaricomycetes</taxon>
        <taxon>Agaricomycetidae</taxon>
        <taxon>Agaricales</taxon>
        <taxon>Marasmiineae</taxon>
        <taxon>Omphalotaceae</taxon>
        <taxon>Marasmiellus</taxon>
    </lineage>
</organism>
<evidence type="ECO:0000313" key="5">
    <source>
        <dbReference type="Proteomes" id="UP001498398"/>
    </source>
</evidence>
<comment type="caution">
    <text evidence="4">The sequence shown here is derived from an EMBL/GenBank/DDBJ whole genome shotgun (WGS) entry which is preliminary data.</text>
</comment>
<feature type="chain" id="PRO_5045633355" description="Glycoside hydrolase family 76 protein" evidence="3">
    <location>
        <begin position="18"/>
        <end position="557"/>
    </location>
</feature>
<feature type="region of interest" description="Disordered" evidence="1">
    <location>
        <begin position="441"/>
        <end position="529"/>
    </location>
</feature>
<feature type="signal peptide" evidence="3">
    <location>
        <begin position="1"/>
        <end position="17"/>
    </location>
</feature>
<evidence type="ECO:0000256" key="2">
    <source>
        <dbReference type="SAM" id="Phobius"/>
    </source>
</evidence>
<feature type="compositionally biased region" description="Polar residues" evidence="1">
    <location>
        <begin position="451"/>
        <end position="484"/>
    </location>
</feature>
<name>A0ABR1JRR4_9AGAR</name>